<evidence type="ECO:0000313" key="2">
    <source>
        <dbReference type="Proteomes" id="UP000289340"/>
    </source>
</evidence>
<accession>A0A445JJN2</accession>
<dbReference type="EMBL" id="QZWG01000008">
    <property type="protein sequence ID" value="RZB98608.1"/>
    <property type="molecule type" value="Genomic_DNA"/>
</dbReference>
<keyword evidence="2" id="KW-1185">Reference proteome</keyword>
<reference evidence="1 2" key="1">
    <citation type="submission" date="2018-09" db="EMBL/GenBank/DDBJ databases">
        <title>A high-quality reference genome of wild soybean provides a powerful tool to mine soybean genomes.</title>
        <authorList>
            <person name="Xie M."/>
            <person name="Chung C.Y.L."/>
            <person name="Li M.-W."/>
            <person name="Wong F.-L."/>
            <person name="Chan T.-F."/>
            <person name="Lam H.-M."/>
        </authorList>
    </citation>
    <scope>NUCLEOTIDE SEQUENCE [LARGE SCALE GENOMIC DNA]</scope>
    <source>
        <strain evidence="2">cv. W05</strain>
        <tissue evidence="1">Hypocotyl of etiolated seedlings</tissue>
    </source>
</reference>
<dbReference type="Proteomes" id="UP000289340">
    <property type="component" value="Chromosome 8"/>
</dbReference>
<protein>
    <submittedName>
        <fullName evidence="1">Uncharacterized protein</fullName>
    </submittedName>
</protein>
<gene>
    <name evidence="1" type="ORF">D0Y65_021492</name>
</gene>
<dbReference type="AlphaFoldDB" id="A0A445JJN2"/>
<organism evidence="1 2">
    <name type="scientific">Glycine soja</name>
    <name type="common">Wild soybean</name>
    <dbReference type="NCBI Taxonomy" id="3848"/>
    <lineage>
        <taxon>Eukaryota</taxon>
        <taxon>Viridiplantae</taxon>
        <taxon>Streptophyta</taxon>
        <taxon>Embryophyta</taxon>
        <taxon>Tracheophyta</taxon>
        <taxon>Spermatophyta</taxon>
        <taxon>Magnoliopsida</taxon>
        <taxon>eudicotyledons</taxon>
        <taxon>Gunneridae</taxon>
        <taxon>Pentapetalae</taxon>
        <taxon>rosids</taxon>
        <taxon>fabids</taxon>
        <taxon>Fabales</taxon>
        <taxon>Fabaceae</taxon>
        <taxon>Papilionoideae</taxon>
        <taxon>50 kb inversion clade</taxon>
        <taxon>NPAAA clade</taxon>
        <taxon>indigoferoid/millettioid clade</taxon>
        <taxon>Phaseoleae</taxon>
        <taxon>Glycine</taxon>
        <taxon>Glycine subgen. Soja</taxon>
    </lineage>
</organism>
<sequence length="107" mass="12063">MMLMRPLKDGKPNASKLHQLDIETGKIVTELKFGKDGLEPRGEGGSDNIKLLKKFCFICKIPITHGYDGYPTFSCYTLPNPRAHEPSSAVRSGFGPIWMQNHLLEFR</sequence>
<comment type="caution">
    <text evidence="1">The sequence shown here is derived from an EMBL/GenBank/DDBJ whole genome shotgun (WGS) entry which is preliminary data.</text>
</comment>
<proteinExistence type="predicted"/>
<name>A0A445JJN2_GLYSO</name>
<evidence type="ECO:0000313" key="1">
    <source>
        <dbReference type="EMBL" id="RZB98608.1"/>
    </source>
</evidence>